<comment type="similarity">
    <text evidence="4">Belongs to the SIMIBI class G3E GTPase family. ZNG1 subfamily.</text>
</comment>
<dbReference type="AlphaFoldDB" id="A0A6H1U400"/>
<dbReference type="InterPro" id="IPR036627">
    <property type="entry name" value="CobW-likC_sf"/>
</dbReference>
<gene>
    <name evidence="7" type="primary">cobW</name>
    <name evidence="7" type="ORF">HCG48_21650</name>
</gene>
<keyword evidence="8" id="KW-1185">Reference proteome</keyword>
<evidence type="ECO:0000313" key="8">
    <source>
        <dbReference type="Proteomes" id="UP000500857"/>
    </source>
</evidence>
<dbReference type="SUPFAM" id="SSF52540">
    <property type="entry name" value="P-loop containing nucleoside triphosphate hydrolases"/>
    <property type="match status" value="1"/>
</dbReference>
<dbReference type="SUPFAM" id="SSF90002">
    <property type="entry name" value="Hypothetical protein YjiA, C-terminal domain"/>
    <property type="match status" value="1"/>
</dbReference>
<evidence type="ECO:0000256" key="4">
    <source>
        <dbReference type="ARBA" id="ARBA00034320"/>
    </source>
</evidence>
<dbReference type="RefSeq" id="WP_168571027.1">
    <property type="nucleotide sequence ID" value="NZ_CP051167.1"/>
</dbReference>
<evidence type="ECO:0000259" key="6">
    <source>
        <dbReference type="SMART" id="SM00833"/>
    </source>
</evidence>
<organism evidence="7 8">
    <name type="scientific">Oxynema aestuarii AP17</name>
    <dbReference type="NCBI Taxonomy" id="2064643"/>
    <lineage>
        <taxon>Bacteria</taxon>
        <taxon>Bacillati</taxon>
        <taxon>Cyanobacteriota</taxon>
        <taxon>Cyanophyceae</taxon>
        <taxon>Oscillatoriophycideae</taxon>
        <taxon>Oscillatoriales</taxon>
        <taxon>Oscillatoriaceae</taxon>
        <taxon>Oxynema</taxon>
        <taxon>Oxynema aestuarii</taxon>
    </lineage>
</organism>
<dbReference type="KEGG" id="oxy:HCG48_21650"/>
<feature type="domain" description="CobW C-terminal" evidence="6">
    <location>
        <begin position="256"/>
        <end position="348"/>
    </location>
</feature>
<dbReference type="PANTHER" id="PTHR13748">
    <property type="entry name" value="COBW-RELATED"/>
    <property type="match status" value="1"/>
</dbReference>
<protein>
    <submittedName>
        <fullName evidence="7">Cobalamin biosynthesis protein CobW</fullName>
    </submittedName>
</protein>
<proteinExistence type="inferred from homology"/>
<dbReference type="CDD" id="cd03112">
    <property type="entry name" value="CobW-like"/>
    <property type="match status" value="1"/>
</dbReference>
<evidence type="ECO:0000256" key="3">
    <source>
        <dbReference type="ARBA" id="ARBA00023186"/>
    </source>
</evidence>
<keyword evidence="3" id="KW-0143">Chaperone</keyword>
<evidence type="ECO:0000313" key="7">
    <source>
        <dbReference type="EMBL" id="QIZ72880.1"/>
    </source>
</evidence>
<dbReference type="Gene3D" id="3.30.1220.10">
    <property type="entry name" value="CobW-like, C-terminal domain"/>
    <property type="match status" value="1"/>
</dbReference>
<dbReference type="Pfam" id="PF07683">
    <property type="entry name" value="CobW_C"/>
    <property type="match status" value="1"/>
</dbReference>
<dbReference type="InterPro" id="IPR051316">
    <property type="entry name" value="Zinc-reg_GTPase_activator"/>
</dbReference>
<evidence type="ECO:0000256" key="1">
    <source>
        <dbReference type="ARBA" id="ARBA00022741"/>
    </source>
</evidence>
<dbReference type="NCBIfam" id="TIGR02475">
    <property type="entry name" value="CobW"/>
    <property type="match status" value="1"/>
</dbReference>
<dbReference type="InterPro" id="IPR012824">
    <property type="entry name" value="CobW"/>
</dbReference>
<accession>A0A6H1U400</accession>
<reference evidence="7 8" key="1">
    <citation type="submission" date="2020-04" db="EMBL/GenBank/DDBJ databases">
        <authorList>
            <person name="Basu S."/>
            <person name="Maruthanayagam V."/>
            <person name="Chakraborty S."/>
            <person name="Pramanik A."/>
            <person name="Mukherjee J."/>
            <person name="Brink B."/>
        </authorList>
    </citation>
    <scope>NUCLEOTIDE SEQUENCE [LARGE SCALE GENOMIC DNA]</scope>
    <source>
        <strain evidence="7 8">AP17</strain>
    </source>
</reference>
<dbReference type="GO" id="GO:0016787">
    <property type="term" value="F:hydrolase activity"/>
    <property type="evidence" value="ECO:0007669"/>
    <property type="project" value="UniProtKB-KW"/>
</dbReference>
<dbReference type="PANTHER" id="PTHR13748:SF62">
    <property type="entry name" value="COBW DOMAIN-CONTAINING PROTEIN"/>
    <property type="match status" value="1"/>
</dbReference>
<dbReference type="InterPro" id="IPR011629">
    <property type="entry name" value="CobW-like_C"/>
</dbReference>
<dbReference type="EMBL" id="CP051167">
    <property type="protein sequence ID" value="QIZ72880.1"/>
    <property type="molecule type" value="Genomic_DNA"/>
</dbReference>
<comment type="catalytic activity">
    <reaction evidence="5">
        <text>GTP + H2O = GDP + phosphate + H(+)</text>
        <dbReference type="Rhea" id="RHEA:19669"/>
        <dbReference type="ChEBI" id="CHEBI:15377"/>
        <dbReference type="ChEBI" id="CHEBI:15378"/>
        <dbReference type="ChEBI" id="CHEBI:37565"/>
        <dbReference type="ChEBI" id="CHEBI:43474"/>
        <dbReference type="ChEBI" id="CHEBI:58189"/>
    </reaction>
    <physiologicalReaction direction="left-to-right" evidence="5">
        <dbReference type="Rhea" id="RHEA:19670"/>
    </physiologicalReaction>
</comment>
<dbReference type="GO" id="GO:0005737">
    <property type="term" value="C:cytoplasm"/>
    <property type="evidence" value="ECO:0007669"/>
    <property type="project" value="TreeGrafter"/>
</dbReference>
<dbReference type="Proteomes" id="UP000500857">
    <property type="component" value="Chromosome"/>
</dbReference>
<name>A0A6H1U400_9CYAN</name>
<keyword evidence="1" id="KW-0547">Nucleotide-binding</keyword>
<sequence length="354" mass="39332">MHKIPVTVVTGFLGAGKTTLIRHLLQNNRGRRIAVLVNEFGEVGIDGEFLKACQVCDDGETAEGGGNIVELNNGCLCCTVQEEFLPTMQELLKRREDLDFILIETSGLALPKPLVQAFRWPEIRTGATVDGVVTVVDCEAIANGTLVGDLDALEQARQADPNLDHETPIEELFEDQLACADLVLLSKGDVLDDATRTRVENWLREQVSPGVKILPCENGQVDPQLLLGFNAAVEENLESRPSHHDSEEDHDHDDEIGAVHVVLNESFEPRLLVERLQALVADREIYRIKGFISVPNKPMRLVLQGVGKRFDYFYDRPWGPTQKRQTRLVFIGRELDRAVIEAAVRSPQAISTSV</sequence>
<dbReference type="GO" id="GO:0000166">
    <property type="term" value="F:nucleotide binding"/>
    <property type="evidence" value="ECO:0007669"/>
    <property type="project" value="UniProtKB-KW"/>
</dbReference>
<dbReference type="Pfam" id="PF02492">
    <property type="entry name" value="cobW"/>
    <property type="match status" value="1"/>
</dbReference>
<keyword evidence="2" id="KW-0378">Hydrolase</keyword>
<dbReference type="SMART" id="SM00833">
    <property type="entry name" value="CobW_C"/>
    <property type="match status" value="1"/>
</dbReference>
<evidence type="ECO:0000256" key="5">
    <source>
        <dbReference type="ARBA" id="ARBA00049117"/>
    </source>
</evidence>
<dbReference type="InterPro" id="IPR027417">
    <property type="entry name" value="P-loop_NTPase"/>
</dbReference>
<dbReference type="GO" id="GO:0009236">
    <property type="term" value="P:cobalamin biosynthetic process"/>
    <property type="evidence" value="ECO:0007669"/>
    <property type="project" value="InterPro"/>
</dbReference>
<dbReference type="InterPro" id="IPR003495">
    <property type="entry name" value="CobW/HypB/UreG_nucleotide-bd"/>
</dbReference>
<evidence type="ECO:0000256" key="2">
    <source>
        <dbReference type="ARBA" id="ARBA00022801"/>
    </source>
</evidence>
<dbReference type="Gene3D" id="3.40.50.300">
    <property type="entry name" value="P-loop containing nucleotide triphosphate hydrolases"/>
    <property type="match status" value="1"/>
</dbReference>